<dbReference type="EC" id="2.4.2.9" evidence="4"/>
<evidence type="ECO:0000256" key="2">
    <source>
        <dbReference type="ARBA" id="ARBA00005180"/>
    </source>
</evidence>
<feature type="domain" description="Phosphoribosyltransferase" evidence="10">
    <location>
        <begin position="266"/>
        <end position="356"/>
    </location>
</feature>
<evidence type="ECO:0000256" key="4">
    <source>
        <dbReference type="ARBA" id="ARBA00011894"/>
    </source>
</evidence>
<comment type="pathway">
    <text evidence="2">Pyrimidine metabolism; UMP biosynthesis via salvage pathway; UMP from uracil: step 1/1.</text>
</comment>
<evidence type="ECO:0000313" key="11">
    <source>
        <dbReference type="EMBL" id="KAK1934236.1"/>
    </source>
</evidence>
<organism evidence="11 12">
    <name type="scientific">Phytophthora citrophthora</name>
    <dbReference type="NCBI Taxonomy" id="4793"/>
    <lineage>
        <taxon>Eukaryota</taxon>
        <taxon>Sar</taxon>
        <taxon>Stramenopiles</taxon>
        <taxon>Oomycota</taxon>
        <taxon>Peronosporomycetes</taxon>
        <taxon>Peronosporales</taxon>
        <taxon>Peronosporaceae</taxon>
        <taxon>Phytophthora</taxon>
    </lineage>
</organism>
<dbReference type="InterPro" id="IPR000836">
    <property type="entry name" value="PRTase_dom"/>
</dbReference>
<dbReference type="Proteomes" id="UP001259832">
    <property type="component" value="Unassembled WGS sequence"/>
</dbReference>
<dbReference type="GO" id="GO:0008655">
    <property type="term" value="P:pyrimidine-containing compound salvage"/>
    <property type="evidence" value="ECO:0007669"/>
    <property type="project" value="UniProtKB-ARBA"/>
</dbReference>
<keyword evidence="5" id="KW-0021">Allosteric enzyme</keyword>
<keyword evidence="6 11" id="KW-0328">Glycosyltransferase</keyword>
<evidence type="ECO:0000256" key="6">
    <source>
        <dbReference type="ARBA" id="ARBA00022676"/>
    </source>
</evidence>
<dbReference type="Pfam" id="PF14681">
    <property type="entry name" value="UPRTase"/>
    <property type="match status" value="3"/>
</dbReference>
<dbReference type="GO" id="GO:0004845">
    <property type="term" value="F:uracil phosphoribosyltransferase activity"/>
    <property type="evidence" value="ECO:0007669"/>
    <property type="project" value="UniProtKB-EC"/>
</dbReference>
<sequence>MSIHSPSSRPVQIALFRTPDTMASPQLITEMETKYPNLSVLRYRALAPLQIKLRDEKTSPTEFKFYADRLMRILAEEGLAACANKTETVVTPTGDSFTGLVPAERVCAVSIIRAGDSLLQSIIECDPTISVGKILIQRDEKSEDKHPVMYYSKLPPNVKTLDNVLLVDPMLATGGSVNMAIKTLIDSGVAQKKITFLNVISCPEGLAALFNEYPDVKVVTAGLDIGLNASKYILPGLGDYGDRYYNTLATEMEAKFPNLRVLKYKPLESLLTKIRDKTTSHSQFKHYSDRLMNILAEEGLASCSTKTDTVVTPTGDSFTGVIPADSVCAVSIIRAGCSLLQAVVSCDPTIAVGKKELATLPTRCLTLSTPLLLVVGKILIQRDESSDDKHAVMYYSKLPSNIATFENVLIVDPMLGTGGTITMAIQTLVDAGVDEKRITFLNVLSCPEGLNVLFTAHPSVRIVTAGVDRGLNQSRYLVPGIGDFGDRYYNTVPNQ</sequence>
<dbReference type="SUPFAM" id="SSF53271">
    <property type="entry name" value="PRTase-like"/>
    <property type="match status" value="2"/>
</dbReference>
<evidence type="ECO:0000256" key="3">
    <source>
        <dbReference type="ARBA" id="ARBA00009516"/>
    </source>
</evidence>
<keyword evidence="12" id="KW-1185">Reference proteome</keyword>
<dbReference type="Gene3D" id="3.40.50.2020">
    <property type="match status" value="2"/>
</dbReference>
<proteinExistence type="inferred from homology"/>
<dbReference type="PANTHER" id="PTHR32315">
    <property type="entry name" value="ADENINE PHOSPHORIBOSYLTRANSFERASE"/>
    <property type="match status" value="1"/>
</dbReference>
<evidence type="ECO:0000259" key="10">
    <source>
        <dbReference type="Pfam" id="PF14681"/>
    </source>
</evidence>
<dbReference type="GO" id="GO:0005525">
    <property type="term" value="F:GTP binding"/>
    <property type="evidence" value="ECO:0007669"/>
    <property type="project" value="UniProtKB-KW"/>
</dbReference>
<dbReference type="NCBIfam" id="NF001097">
    <property type="entry name" value="PRK00129.1"/>
    <property type="match status" value="2"/>
</dbReference>
<dbReference type="EMBL" id="JASMQC010000026">
    <property type="protein sequence ID" value="KAK1934236.1"/>
    <property type="molecule type" value="Genomic_DNA"/>
</dbReference>
<keyword evidence="7" id="KW-0808">Transferase</keyword>
<evidence type="ECO:0000256" key="8">
    <source>
        <dbReference type="ARBA" id="ARBA00022741"/>
    </source>
</evidence>
<comment type="cofactor">
    <cofactor evidence="1">
        <name>Mg(2+)</name>
        <dbReference type="ChEBI" id="CHEBI:18420"/>
    </cofactor>
</comment>
<dbReference type="InterPro" id="IPR050054">
    <property type="entry name" value="UPRTase/APRTase"/>
</dbReference>
<feature type="domain" description="Phosphoribosyltransferase" evidence="10">
    <location>
        <begin position="374"/>
        <end position="491"/>
    </location>
</feature>
<accession>A0AAD9LFA9</accession>
<dbReference type="InterPro" id="IPR029057">
    <property type="entry name" value="PRTase-like"/>
</dbReference>
<comment type="caution">
    <text evidence="11">The sequence shown here is derived from an EMBL/GenBank/DDBJ whole genome shotgun (WGS) entry which is preliminary data.</text>
</comment>
<dbReference type="FunFam" id="3.40.50.2020:FF:000023">
    <property type="entry name" value="Probable uracil phosphoribosyltransferase"/>
    <property type="match status" value="1"/>
</dbReference>
<comment type="similarity">
    <text evidence="3">Belongs to the UPRTase family.</text>
</comment>
<gene>
    <name evidence="11" type="ORF">P3T76_011439</name>
</gene>
<protein>
    <recommendedName>
        <fullName evidence="4">uracil phosphoribosyltransferase</fullName>
        <ecNumber evidence="4">2.4.2.9</ecNumber>
    </recommendedName>
</protein>
<evidence type="ECO:0000256" key="7">
    <source>
        <dbReference type="ARBA" id="ARBA00022679"/>
    </source>
</evidence>
<dbReference type="AlphaFoldDB" id="A0AAD9LFA9"/>
<keyword evidence="9" id="KW-0342">GTP-binding</keyword>
<keyword evidence="8" id="KW-0547">Nucleotide-binding</keyword>
<evidence type="ECO:0000313" key="12">
    <source>
        <dbReference type="Proteomes" id="UP001259832"/>
    </source>
</evidence>
<evidence type="ECO:0000256" key="5">
    <source>
        <dbReference type="ARBA" id="ARBA00022533"/>
    </source>
</evidence>
<dbReference type="PANTHER" id="PTHR32315:SF4">
    <property type="entry name" value="URACIL PHOSPHORIBOSYLTRANSFERASE, CHLOROPLASTIC"/>
    <property type="match status" value="1"/>
</dbReference>
<dbReference type="CDD" id="cd06223">
    <property type="entry name" value="PRTases_typeI"/>
    <property type="match status" value="2"/>
</dbReference>
<evidence type="ECO:0000256" key="1">
    <source>
        <dbReference type="ARBA" id="ARBA00001946"/>
    </source>
</evidence>
<evidence type="ECO:0000256" key="9">
    <source>
        <dbReference type="ARBA" id="ARBA00023134"/>
    </source>
</evidence>
<reference evidence="11" key="1">
    <citation type="submission" date="2023-08" db="EMBL/GenBank/DDBJ databases">
        <title>Reference Genome Resource for the Citrus Pathogen Phytophthora citrophthora.</title>
        <authorList>
            <person name="Moller H."/>
            <person name="Coetzee B."/>
            <person name="Rose L.J."/>
            <person name="Van Niekerk J.M."/>
        </authorList>
    </citation>
    <scope>NUCLEOTIDE SEQUENCE</scope>
    <source>
        <strain evidence="11">STE-U-9442</strain>
    </source>
</reference>
<feature type="domain" description="Phosphoribosyltransferase" evidence="10">
    <location>
        <begin position="52"/>
        <end position="247"/>
    </location>
</feature>
<name>A0AAD9LFA9_9STRA</name>